<evidence type="ECO:0000256" key="2">
    <source>
        <dbReference type="SAM" id="Phobius"/>
    </source>
</evidence>
<keyword evidence="2" id="KW-1133">Transmembrane helix</keyword>
<evidence type="ECO:0000259" key="3">
    <source>
        <dbReference type="Pfam" id="PF02470"/>
    </source>
</evidence>
<evidence type="ECO:0000256" key="1">
    <source>
        <dbReference type="SAM" id="MobiDB-lite"/>
    </source>
</evidence>
<keyword evidence="2" id="KW-0472">Membrane</keyword>
<evidence type="ECO:0000313" key="4">
    <source>
        <dbReference type="EMBL" id="MBY5958866.1"/>
    </source>
</evidence>
<sequence length="360" mass="39685">MSKEIKIGILAIVGLGSLIWGYNFLKGQNLFKSQSIYHVKYDNIYQLEVSAPVYINGYQVGNVNNIDIDPENMQNIIVSLEILPKVKLPQNTVAQLYSDGVMGDMAIKLSYTGTCNDDCIESEEYIEGATLSFLGSFLQPDELDEYIAKLKSGVGSMMDTLNHIMDDPEFQNSEIGQLTTSVKNTVHNLESTSIRMNQMMAANSKALNEVTENLAKITGGIAEKQESLNQTIQNIGTLTGTLADGGLEKTLNNTNTALEKLGKAGDQTQETLKSLETTSDRLSSVLQALNQGEGTLGKLIKKDEIYGELNSTLQNLDLLLQDFRLNPKRYVNVSVFGKKSKDYTLPENDPAMELRDTTSQ</sequence>
<comment type="caution">
    <text evidence="4">The sequence shown here is derived from an EMBL/GenBank/DDBJ whole genome shotgun (WGS) entry which is preliminary data.</text>
</comment>
<name>A0A953HVC0_9BACT</name>
<dbReference type="RefSeq" id="WP_222580401.1">
    <property type="nucleotide sequence ID" value="NZ_JAHVHU010000010.1"/>
</dbReference>
<keyword evidence="2" id="KW-0812">Transmembrane</keyword>
<dbReference type="Pfam" id="PF02470">
    <property type="entry name" value="MlaD"/>
    <property type="match status" value="1"/>
</dbReference>
<feature type="region of interest" description="Disordered" evidence="1">
    <location>
        <begin position="341"/>
        <end position="360"/>
    </location>
</feature>
<evidence type="ECO:0000313" key="5">
    <source>
        <dbReference type="Proteomes" id="UP000753961"/>
    </source>
</evidence>
<dbReference type="InterPro" id="IPR052336">
    <property type="entry name" value="MlaD_Phospholipid_Transporter"/>
</dbReference>
<organism evidence="4 5">
    <name type="scientific">Membranihabitans marinus</name>
    <dbReference type="NCBI Taxonomy" id="1227546"/>
    <lineage>
        <taxon>Bacteria</taxon>
        <taxon>Pseudomonadati</taxon>
        <taxon>Bacteroidota</taxon>
        <taxon>Saprospiria</taxon>
        <taxon>Saprospirales</taxon>
        <taxon>Saprospiraceae</taxon>
        <taxon>Membranihabitans</taxon>
    </lineage>
</organism>
<dbReference type="InterPro" id="IPR003399">
    <property type="entry name" value="Mce/MlaD"/>
</dbReference>
<accession>A0A953HVC0</accession>
<dbReference type="EMBL" id="JAHVHU010000010">
    <property type="protein sequence ID" value="MBY5958866.1"/>
    <property type="molecule type" value="Genomic_DNA"/>
</dbReference>
<feature type="transmembrane region" description="Helical" evidence="2">
    <location>
        <begin position="7"/>
        <end position="25"/>
    </location>
</feature>
<dbReference type="PANTHER" id="PTHR33371">
    <property type="entry name" value="INTERMEMBRANE PHOSPHOLIPID TRANSPORT SYSTEM BINDING PROTEIN MLAD-RELATED"/>
    <property type="match status" value="1"/>
</dbReference>
<gene>
    <name evidence="4" type="ORF">KUV50_12010</name>
</gene>
<reference evidence="4" key="1">
    <citation type="submission" date="2021-06" db="EMBL/GenBank/DDBJ databases">
        <title>44 bacteria genomes isolated from Dapeng, Shenzhen.</title>
        <authorList>
            <person name="Zheng W."/>
            <person name="Yu S."/>
            <person name="Huang Y."/>
        </authorList>
    </citation>
    <scope>NUCLEOTIDE SEQUENCE</scope>
    <source>
        <strain evidence="4">DP5N28-2</strain>
    </source>
</reference>
<keyword evidence="5" id="KW-1185">Reference proteome</keyword>
<dbReference type="Proteomes" id="UP000753961">
    <property type="component" value="Unassembled WGS sequence"/>
</dbReference>
<protein>
    <submittedName>
        <fullName evidence="4">MCE family protein</fullName>
    </submittedName>
</protein>
<dbReference type="AlphaFoldDB" id="A0A953HVC0"/>
<proteinExistence type="predicted"/>
<feature type="domain" description="Mce/MlaD" evidence="3">
    <location>
        <begin position="36"/>
        <end position="110"/>
    </location>
</feature>
<dbReference type="PANTHER" id="PTHR33371:SF4">
    <property type="entry name" value="INTERMEMBRANE PHOSPHOLIPID TRANSPORT SYSTEM BINDING PROTEIN MLAD"/>
    <property type="match status" value="1"/>
</dbReference>
<dbReference type="Gene3D" id="1.10.287.950">
    <property type="entry name" value="Methyl-accepting chemotaxis protein"/>
    <property type="match status" value="1"/>
</dbReference>